<evidence type="ECO:0000313" key="1">
    <source>
        <dbReference type="EMBL" id="NMO03467.1"/>
    </source>
</evidence>
<dbReference type="RefSeq" id="WP_170195972.1">
    <property type="nucleotide sequence ID" value="NZ_JABBNB010000023.1"/>
</dbReference>
<dbReference type="Proteomes" id="UP000550729">
    <property type="component" value="Unassembled WGS sequence"/>
</dbReference>
<dbReference type="InterPro" id="IPR016031">
    <property type="entry name" value="Trp_RNA-bd_attenuator-like_dom"/>
</dbReference>
<reference evidence="1 2" key="1">
    <citation type="submission" date="2020-04" db="EMBL/GenBank/DDBJ databases">
        <title>Gordonia sp. nov. TBRC 11910.</title>
        <authorList>
            <person name="Suriyachadkun C."/>
        </authorList>
    </citation>
    <scope>NUCLEOTIDE SEQUENCE [LARGE SCALE GENOMIC DNA]</scope>
    <source>
        <strain evidence="1 2">TBRC 11910</strain>
    </source>
</reference>
<dbReference type="AlphaFoldDB" id="A0A848KZ84"/>
<sequence length="246" mass="24766">MFTKVNGKVVSVNLAQAGQITARRGAMLFYTGQVWFEPHQIPGGMGGGMGGLGGLAGMAGRMMSGEHEATMIAQGNGTVHYGYRGLDVAVVELGAGGGANQFGPGGEMRVEASRLLAYSQGLQATIVSTTSSGVGVGGGGRGGGLMGALRSAAGSMATGQGMFTTQLTGAGSAVILGHGGFIELPVSPNRPLTVDPQAFAASVGQIQTSLRSTVSLRNMGRTGGEGFQLDCTGQGVVYVQASEHRL</sequence>
<dbReference type="InterPro" id="IPR002838">
    <property type="entry name" value="AIM24"/>
</dbReference>
<proteinExistence type="predicted"/>
<accession>A0A848KZ84</accession>
<dbReference type="PANTHER" id="PTHR38074:SF1">
    <property type="entry name" value="ALTERED INHERITANCE OF MITOCHONDRIA PROTEIN 24, MITOCHONDRIAL"/>
    <property type="match status" value="1"/>
</dbReference>
<dbReference type="InterPro" id="IPR036983">
    <property type="entry name" value="AIM24_sf"/>
</dbReference>
<protein>
    <submittedName>
        <fullName evidence="1">AIM24 family protein</fullName>
    </submittedName>
</protein>
<dbReference type="PANTHER" id="PTHR38074">
    <property type="entry name" value="ALTERED INHERITANCE OF MITOCHONDRIA PROTEIN 24, MITOCHONDRIAL"/>
    <property type="match status" value="1"/>
</dbReference>
<dbReference type="EMBL" id="JABBNB010000023">
    <property type="protein sequence ID" value="NMO03467.1"/>
    <property type="molecule type" value="Genomic_DNA"/>
</dbReference>
<comment type="caution">
    <text evidence="1">The sequence shown here is derived from an EMBL/GenBank/DDBJ whole genome shotgun (WGS) entry which is preliminary data.</text>
</comment>
<name>A0A848KZ84_9ACTN</name>
<gene>
    <name evidence="1" type="ORF">HH308_19825</name>
</gene>
<keyword evidence="2" id="KW-1185">Reference proteome</keyword>
<dbReference type="Gene3D" id="3.60.160.10">
    <property type="entry name" value="Mitochondrial biogenesis AIM24"/>
    <property type="match status" value="1"/>
</dbReference>
<dbReference type="SUPFAM" id="SSF51219">
    <property type="entry name" value="TRAP-like"/>
    <property type="match status" value="1"/>
</dbReference>
<dbReference type="Pfam" id="PF01987">
    <property type="entry name" value="AIM24"/>
    <property type="match status" value="1"/>
</dbReference>
<organism evidence="1 2">
    <name type="scientific">Gordonia asplenii</name>
    <dbReference type="NCBI Taxonomy" id="2725283"/>
    <lineage>
        <taxon>Bacteria</taxon>
        <taxon>Bacillati</taxon>
        <taxon>Actinomycetota</taxon>
        <taxon>Actinomycetes</taxon>
        <taxon>Mycobacteriales</taxon>
        <taxon>Gordoniaceae</taxon>
        <taxon>Gordonia</taxon>
    </lineage>
</organism>
<evidence type="ECO:0000313" key="2">
    <source>
        <dbReference type="Proteomes" id="UP000550729"/>
    </source>
</evidence>